<dbReference type="PROSITE" id="PS00216">
    <property type="entry name" value="SUGAR_TRANSPORT_1"/>
    <property type="match status" value="1"/>
</dbReference>
<accession>A0A118KJI1</accession>
<comment type="subcellular location">
    <subcellularLocation>
        <location evidence="1">Membrane</location>
        <topology evidence="1">Multi-pass membrane protein</topology>
    </subcellularLocation>
</comment>
<evidence type="ECO:0000256" key="2">
    <source>
        <dbReference type="ARBA" id="ARBA00022692"/>
    </source>
</evidence>
<dbReference type="Gene3D" id="1.20.1720.10">
    <property type="entry name" value="Multidrug resistance protein D"/>
    <property type="match status" value="1"/>
</dbReference>
<feature type="transmembrane region" description="Helical" evidence="5">
    <location>
        <begin position="65"/>
        <end position="85"/>
    </location>
</feature>
<dbReference type="Pfam" id="PF07690">
    <property type="entry name" value="MFS_1"/>
    <property type="match status" value="1"/>
</dbReference>
<feature type="transmembrane region" description="Helical" evidence="5">
    <location>
        <begin position="214"/>
        <end position="234"/>
    </location>
</feature>
<dbReference type="InterPro" id="IPR005829">
    <property type="entry name" value="Sugar_transporter_CS"/>
</dbReference>
<feature type="transmembrane region" description="Helical" evidence="5">
    <location>
        <begin position="281"/>
        <end position="306"/>
    </location>
</feature>
<evidence type="ECO:0000259" key="6">
    <source>
        <dbReference type="PROSITE" id="PS50850"/>
    </source>
</evidence>
<keyword evidence="2 5" id="KW-0812">Transmembrane</keyword>
<dbReference type="PANTHER" id="PTHR42718">
    <property type="entry name" value="MAJOR FACILITATOR SUPERFAMILY MULTIDRUG TRANSPORTER MFSC"/>
    <property type="match status" value="1"/>
</dbReference>
<comment type="caution">
    <text evidence="7">The sequence shown here is derived from an EMBL/GenBank/DDBJ whole genome shotgun (WGS) entry which is preliminary data.</text>
</comment>
<evidence type="ECO:0000256" key="4">
    <source>
        <dbReference type="ARBA" id="ARBA00023136"/>
    </source>
</evidence>
<feature type="transmembrane region" description="Helical" evidence="5">
    <location>
        <begin position="318"/>
        <end position="339"/>
    </location>
</feature>
<organism evidence="7 8">
    <name type="scientific">Burkholderia cepacia</name>
    <name type="common">Pseudomonas cepacia</name>
    <dbReference type="NCBI Taxonomy" id="292"/>
    <lineage>
        <taxon>Bacteria</taxon>
        <taxon>Pseudomonadati</taxon>
        <taxon>Pseudomonadota</taxon>
        <taxon>Betaproteobacteria</taxon>
        <taxon>Burkholderiales</taxon>
        <taxon>Burkholderiaceae</taxon>
        <taxon>Burkholderia</taxon>
        <taxon>Burkholderia cepacia complex</taxon>
    </lineage>
</organism>
<dbReference type="AlphaFoldDB" id="A0A118KJI1"/>
<protein>
    <submittedName>
        <fullName evidence="7">Disulfide bond formation protein DsbA</fullName>
    </submittedName>
</protein>
<evidence type="ECO:0000256" key="3">
    <source>
        <dbReference type="ARBA" id="ARBA00022989"/>
    </source>
</evidence>
<keyword evidence="3 5" id="KW-1133">Transmembrane helix</keyword>
<sequence length="523" mass="52686">MSQSSPASRAGAAAAPRTGARMPAAATLAVASATCSLIVLDTNVVAVSLPSIARSFHASFADIEWVVSAYMTAFAACLLPAGGLADRFGRKRMLGAGLALFFLASLGCGVAPSAGWLIAARAVKGGGAALLLTAALAVIANRFPEGRERARAWAIWGMCMGIATAVAPLVGGAITQWIGWRGVFLLNLPVCLLLAAGARVAIDESRDPHAKRVDAAGSLLFGAALACAIAALIGAPSHGWLSAATLGRLALAAALFAAFIGAERWQARPMIDLALFRQPRFVGAVLAMFGYAACAQVMMTFLPLYLQNAFGMSAIDAGLGMLPFAFAMIAGPSLGAALAARVSSGGVLACGLTLIGAGNLATAALTAAGDYRLVAIGMFVTGCGAGIMNGDTQKAIMACVPSNRTGMASGISTTTRFSAIVTAVGVLGAVLAASTQARLDRLLSAAPGLRAFADAPFMSSLLAGDLARALERVPPSAARALAKAAPVAFASGFADALTVSGVLALVVAVVAWKLLAQPMRDGV</sequence>
<evidence type="ECO:0000313" key="7">
    <source>
        <dbReference type="EMBL" id="KVK83656.1"/>
    </source>
</evidence>
<feature type="transmembrane region" description="Helical" evidence="5">
    <location>
        <begin position="496"/>
        <end position="515"/>
    </location>
</feature>
<evidence type="ECO:0000256" key="5">
    <source>
        <dbReference type="SAM" id="Phobius"/>
    </source>
</evidence>
<dbReference type="Proteomes" id="UP000069001">
    <property type="component" value="Unassembled WGS sequence"/>
</dbReference>
<evidence type="ECO:0000256" key="1">
    <source>
        <dbReference type="ARBA" id="ARBA00004141"/>
    </source>
</evidence>
<keyword evidence="4 5" id="KW-0472">Membrane</keyword>
<dbReference type="InterPro" id="IPR036259">
    <property type="entry name" value="MFS_trans_sf"/>
</dbReference>
<dbReference type="EMBL" id="LOYH01000043">
    <property type="protein sequence ID" value="KVK83656.1"/>
    <property type="molecule type" value="Genomic_DNA"/>
</dbReference>
<feature type="transmembrane region" description="Helical" evidence="5">
    <location>
        <begin position="371"/>
        <end position="388"/>
    </location>
</feature>
<feature type="transmembrane region" description="Helical" evidence="5">
    <location>
        <begin position="184"/>
        <end position="202"/>
    </location>
</feature>
<dbReference type="Gene3D" id="1.20.1250.20">
    <property type="entry name" value="MFS general substrate transporter like domains"/>
    <property type="match status" value="1"/>
</dbReference>
<feature type="transmembrane region" description="Helical" evidence="5">
    <location>
        <begin position="125"/>
        <end position="143"/>
    </location>
</feature>
<dbReference type="InterPro" id="IPR011701">
    <property type="entry name" value="MFS"/>
</dbReference>
<feature type="domain" description="Major facilitator superfamily (MFS) profile" evidence="6">
    <location>
        <begin position="27"/>
        <end position="519"/>
    </location>
</feature>
<dbReference type="PROSITE" id="PS50850">
    <property type="entry name" value="MFS"/>
    <property type="match status" value="1"/>
</dbReference>
<feature type="transmembrane region" description="Helical" evidence="5">
    <location>
        <begin position="417"/>
        <end position="437"/>
    </location>
</feature>
<dbReference type="InterPro" id="IPR020846">
    <property type="entry name" value="MFS_dom"/>
</dbReference>
<dbReference type="GO" id="GO:0022857">
    <property type="term" value="F:transmembrane transporter activity"/>
    <property type="evidence" value="ECO:0007669"/>
    <property type="project" value="InterPro"/>
</dbReference>
<feature type="transmembrane region" description="Helical" evidence="5">
    <location>
        <begin position="155"/>
        <end position="178"/>
    </location>
</feature>
<feature type="transmembrane region" description="Helical" evidence="5">
    <location>
        <begin position="346"/>
        <end position="365"/>
    </location>
</feature>
<feature type="transmembrane region" description="Helical" evidence="5">
    <location>
        <begin position="97"/>
        <end position="119"/>
    </location>
</feature>
<dbReference type="PANTHER" id="PTHR42718:SF49">
    <property type="entry name" value="EXPORT PROTEIN"/>
    <property type="match status" value="1"/>
</dbReference>
<name>A0A118KJI1_BURCE</name>
<dbReference type="SUPFAM" id="SSF103473">
    <property type="entry name" value="MFS general substrate transporter"/>
    <property type="match status" value="1"/>
</dbReference>
<proteinExistence type="predicted"/>
<evidence type="ECO:0000313" key="8">
    <source>
        <dbReference type="Proteomes" id="UP000069001"/>
    </source>
</evidence>
<dbReference type="GO" id="GO:0016020">
    <property type="term" value="C:membrane"/>
    <property type="evidence" value="ECO:0007669"/>
    <property type="project" value="UniProtKB-SubCell"/>
</dbReference>
<gene>
    <name evidence="7" type="ORF">WS90_12180</name>
</gene>
<dbReference type="CDD" id="cd17321">
    <property type="entry name" value="MFS_MMR_MDR_like"/>
    <property type="match status" value="1"/>
</dbReference>
<reference evidence="7 8" key="1">
    <citation type="submission" date="2015-11" db="EMBL/GenBank/DDBJ databases">
        <title>Expanding the genomic diversity of Burkholderia species for the development of highly accurate diagnostics.</title>
        <authorList>
            <person name="Sahl J."/>
            <person name="Keim P."/>
            <person name="Wagner D."/>
        </authorList>
    </citation>
    <scope>NUCLEOTIDE SEQUENCE [LARGE SCALE GENOMIC DNA]</scope>
    <source>
        <strain evidence="7 8">MSMB1302</strain>
    </source>
</reference>
<feature type="transmembrane region" description="Helical" evidence="5">
    <location>
        <begin position="240"/>
        <end position="260"/>
    </location>
</feature>
<dbReference type="RefSeq" id="WP_059729405.1">
    <property type="nucleotide sequence ID" value="NZ_LOYH01000043.1"/>
</dbReference>